<protein>
    <recommendedName>
        <fullName evidence="3">Ribosome maturation factor RimP</fullName>
    </recommendedName>
</protein>
<sequence>MSEFIIEKIEEFANTLLPSMGLELVEVQFRREGHGWVLRLFIDCETGITVDHCADVSREVSDFLDVEDLIEHQYHLEVSSPGLERPLKTVRDYERFVGRKAKIKLRESVDGEKVYVGEIQSVQDESVELVVKEKGVVVLPFEHIRKARLAL</sequence>
<dbReference type="GO" id="GO:0000028">
    <property type="term" value="P:ribosomal small subunit assembly"/>
    <property type="evidence" value="ECO:0007669"/>
    <property type="project" value="TreeGrafter"/>
</dbReference>
<organism evidence="6 7">
    <name type="scientific">Desulfopila aestuarii DSM 18488</name>
    <dbReference type="NCBI Taxonomy" id="1121416"/>
    <lineage>
        <taxon>Bacteria</taxon>
        <taxon>Pseudomonadati</taxon>
        <taxon>Thermodesulfobacteriota</taxon>
        <taxon>Desulfobulbia</taxon>
        <taxon>Desulfobulbales</taxon>
        <taxon>Desulfocapsaceae</taxon>
        <taxon>Desulfopila</taxon>
    </lineage>
</organism>
<dbReference type="GO" id="GO:0005829">
    <property type="term" value="C:cytosol"/>
    <property type="evidence" value="ECO:0007669"/>
    <property type="project" value="TreeGrafter"/>
</dbReference>
<feature type="domain" description="Ribosome maturation factor RimP N-terminal" evidence="4">
    <location>
        <begin position="14"/>
        <end position="84"/>
    </location>
</feature>
<dbReference type="Pfam" id="PF02576">
    <property type="entry name" value="RimP_N"/>
    <property type="match status" value="1"/>
</dbReference>
<dbReference type="Pfam" id="PF17384">
    <property type="entry name" value="DUF150_C"/>
    <property type="match status" value="1"/>
</dbReference>
<comment type="similarity">
    <text evidence="3">Belongs to the RimP family.</text>
</comment>
<dbReference type="EMBL" id="FRFE01000011">
    <property type="protein sequence ID" value="SHO48884.1"/>
    <property type="molecule type" value="Genomic_DNA"/>
</dbReference>
<keyword evidence="7" id="KW-1185">Reference proteome</keyword>
<comment type="subcellular location">
    <subcellularLocation>
        <location evidence="3">Cytoplasm</location>
    </subcellularLocation>
</comment>
<dbReference type="InterPro" id="IPR036847">
    <property type="entry name" value="RimP_C_sf"/>
</dbReference>
<dbReference type="FunFam" id="3.30.300.70:FF:000001">
    <property type="entry name" value="Ribosome maturation factor RimP"/>
    <property type="match status" value="1"/>
</dbReference>
<reference evidence="6 7" key="1">
    <citation type="submission" date="2016-12" db="EMBL/GenBank/DDBJ databases">
        <authorList>
            <person name="Song W.-J."/>
            <person name="Kurnit D.M."/>
        </authorList>
    </citation>
    <scope>NUCLEOTIDE SEQUENCE [LARGE SCALE GENOMIC DNA]</scope>
    <source>
        <strain evidence="6 7">DSM 18488</strain>
    </source>
</reference>
<dbReference type="InterPro" id="IPR035956">
    <property type="entry name" value="RimP_N_sf"/>
</dbReference>
<dbReference type="PANTHER" id="PTHR33867:SF1">
    <property type="entry name" value="RIBOSOME MATURATION FACTOR RIMP"/>
    <property type="match status" value="1"/>
</dbReference>
<dbReference type="InterPro" id="IPR028998">
    <property type="entry name" value="RimP_C"/>
</dbReference>
<dbReference type="STRING" id="1121416.SAMN02745220_02522"/>
<evidence type="ECO:0000256" key="3">
    <source>
        <dbReference type="HAMAP-Rule" id="MF_01077"/>
    </source>
</evidence>
<dbReference type="Gene3D" id="2.30.30.180">
    <property type="entry name" value="Ribosome maturation factor RimP, C-terminal domain"/>
    <property type="match status" value="1"/>
</dbReference>
<evidence type="ECO:0000256" key="2">
    <source>
        <dbReference type="ARBA" id="ARBA00022517"/>
    </source>
</evidence>
<dbReference type="HAMAP" id="MF_01077">
    <property type="entry name" value="RimP"/>
    <property type="match status" value="1"/>
</dbReference>
<dbReference type="GO" id="GO:0006412">
    <property type="term" value="P:translation"/>
    <property type="evidence" value="ECO:0007669"/>
    <property type="project" value="TreeGrafter"/>
</dbReference>
<evidence type="ECO:0000259" key="5">
    <source>
        <dbReference type="Pfam" id="PF17384"/>
    </source>
</evidence>
<accession>A0A1M7Y8B8</accession>
<feature type="domain" description="Ribosome maturation factor RimP C-terminal" evidence="5">
    <location>
        <begin position="87"/>
        <end position="150"/>
    </location>
</feature>
<dbReference type="OrthoDB" id="9805006at2"/>
<dbReference type="Gene3D" id="3.30.300.70">
    <property type="entry name" value="RimP-like superfamily, N-terminal"/>
    <property type="match status" value="1"/>
</dbReference>
<dbReference type="Proteomes" id="UP000184603">
    <property type="component" value="Unassembled WGS sequence"/>
</dbReference>
<gene>
    <name evidence="3" type="primary">rimP</name>
    <name evidence="6" type="ORF">SAMN02745220_02522</name>
</gene>
<dbReference type="CDD" id="cd01734">
    <property type="entry name" value="YlxS_C"/>
    <property type="match status" value="1"/>
</dbReference>
<proteinExistence type="inferred from homology"/>
<dbReference type="RefSeq" id="WP_073613813.1">
    <property type="nucleotide sequence ID" value="NZ_FRFE01000011.1"/>
</dbReference>
<keyword evidence="1 3" id="KW-0963">Cytoplasm</keyword>
<name>A0A1M7Y8B8_9BACT</name>
<evidence type="ECO:0000313" key="6">
    <source>
        <dbReference type="EMBL" id="SHO48884.1"/>
    </source>
</evidence>
<keyword evidence="2 3" id="KW-0690">Ribosome biogenesis</keyword>
<dbReference type="SUPFAM" id="SSF75420">
    <property type="entry name" value="YhbC-like, N-terminal domain"/>
    <property type="match status" value="1"/>
</dbReference>
<dbReference type="InterPro" id="IPR028989">
    <property type="entry name" value="RimP_N"/>
</dbReference>
<evidence type="ECO:0000313" key="7">
    <source>
        <dbReference type="Proteomes" id="UP000184603"/>
    </source>
</evidence>
<dbReference type="AlphaFoldDB" id="A0A1M7Y8B8"/>
<dbReference type="SUPFAM" id="SSF74942">
    <property type="entry name" value="YhbC-like, C-terminal domain"/>
    <property type="match status" value="1"/>
</dbReference>
<evidence type="ECO:0000256" key="1">
    <source>
        <dbReference type="ARBA" id="ARBA00022490"/>
    </source>
</evidence>
<dbReference type="PANTHER" id="PTHR33867">
    <property type="entry name" value="RIBOSOME MATURATION FACTOR RIMP"/>
    <property type="match status" value="1"/>
</dbReference>
<evidence type="ECO:0000259" key="4">
    <source>
        <dbReference type="Pfam" id="PF02576"/>
    </source>
</evidence>
<comment type="function">
    <text evidence="3">Required for maturation of 30S ribosomal subunits.</text>
</comment>
<dbReference type="InterPro" id="IPR003728">
    <property type="entry name" value="Ribosome_maturation_RimP"/>
</dbReference>